<keyword evidence="3" id="KW-1185">Reference proteome</keyword>
<feature type="transmembrane region" description="Helical" evidence="1">
    <location>
        <begin position="6"/>
        <end position="25"/>
    </location>
</feature>
<proteinExistence type="predicted"/>
<evidence type="ECO:0000256" key="1">
    <source>
        <dbReference type="SAM" id="Phobius"/>
    </source>
</evidence>
<organism evidence="2 3">
    <name type="scientific">Pseudomonas kitaguniensis</name>
    <dbReference type="NCBI Taxonomy" id="2607908"/>
    <lineage>
        <taxon>Bacteria</taxon>
        <taxon>Pseudomonadati</taxon>
        <taxon>Pseudomonadota</taxon>
        <taxon>Gammaproteobacteria</taxon>
        <taxon>Pseudomonadales</taxon>
        <taxon>Pseudomonadaceae</taxon>
        <taxon>Pseudomonas</taxon>
    </lineage>
</organism>
<reference evidence="2 3" key="2">
    <citation type="journal article" date="2023" name="Plant Pathol.">
        <title>Dismantling and reorganizing Pseudomonas marginalis sensu#lato.</title>
        <authorList>
            <person name="Sawada H."/>
            <person name="Fujikawa T."/>
            <person name="Satou M."/>
        </authorList>
    </citation>
    <scope>NUCLEOTIDE SEQUENCE [LARGE SCALE GENOMIC DNA]</scope>
    <source>
        <strain evidence="2 3">MAFF 212408</strain>
    </source>
</reference>
<feature type="transmembrane region" description="Helical" evidence="1">
    <location>
        <begin position="139"/>
        <end position="158"/>
    </location>
</feature>
<feature type="transmembrane region" description="Helical" evidence="1">
    <location>
        <begin position="102"/>
        <end position="119"/>
    </location>
</feature>
<comment type="caution">
    <text evidence="2">The sequence shown here is derived from an EMBL/GenBank/DDBJ whole genome shotgun (WGS) entry which is preliminary data.</text>
</comment>
<accession>A0A5N7KJV7</accession>
<dbReference type="Proteomes" id="UP000326112">
    <property type="component" value="Unassembled WGS sequence"/>
</dbReference>
<dbReference type="RefSeq" id="WP_086792962.1">
    <property type="nucleotide sequence ID" value="NZ_VUAZ01000055.1"/>
</dbReference>
<keyword evidence="1" id="KW-1133">Transmembrane helix</keyword>
<evidence type="ECO:0000313" key="3">
    <source>
        <dbReference type="Proteomes" id="UP000326112"/>
    </source>
</evidence>
<evidence type="ECO:0000313" key="2">
    <source>
        <dbReference type="EMBL" id="MPR02493.1"/>
    </source>
</evidence>
<protein>
    <recommendedName>
        <fullName evidence="4">DUF2238 domain-containing protein</fullName>
    </recommendedName>
</protein>
<dbReference type="EMBL" id="VUAZ01000055">
    <property type="protein sequence ID" value="MPR02493.1"/>
    <property type="molecule type" value="Genomic_DNA"/>
</dbReference>
<gene>
    <name evidence="2" type="ORF">F0169_10680</name>
</gene>
<evidence type="ECO:0008006" key="4">
    <source>
        <dbReference type="Google" id="ProtNLM"/>
    </source>
</evidence>
<feature type="transmembrane region" description="Helical" evidence="1">
    <location>
        <begin position="37"/>
        <end position="57"/>
    </location>
</feature>
<keyword evidence="1" id="KW-0812">Transmembrane</keyword>
<keyword evidence="1" id="KW-0472">Membrane</keyword>
<name>A0A5N7KJV7_9PSED</name>
<reference evidence="2 3" key="1">
    <citation type="journal article" date="2020" name="Int. J. Syst. Evol. Microbiol.">
        <title>Pseudomonas kitaguniensis sp. nov., a pathogen causing bacterial rot of Welsh onion in Japan.</title>
        <authorList>
            <person name="Sawada H."/>
            <person name="Fujikawa T."/>
            <person name="Nishiwaki Y."/>
            <person name="Horita H."/>
        </authorList>
    </citation>
    <scope>NUCLEOTIDE SEQUENCE [LARGE SCALE GENOMIC DNA]</scope>
    <source>
        <strain evidence="2 3">MAFF 212408</strain>
    </source>
</reference>
<sequence>MLLKRFQILTPIAIFTAISITFWIIQLRLFDVIGWNYNVCHALFGFAFPLALSYFGFPLTKLQRPKLSQVIRNVLKIPLLLWPSSFARLLCRSIVRDVNEGIPWTPWIGVAITLFFSIGNEMFVDPATNGIPFINAYDHFVADVVGMALFLLVASFILRNRLRSIAVFPIGAASD</sequence>